<dbReference type="Proteomes" id="UP000007800">
    <property type="component" value="Unassembled WGS sequence"/>
</dbReference>
<name>C5LL62_PERM5</name>
<protein>
    <submittedName>
        <fullName evidence="1">Uncharacterized protein</fullName>
    </submittedName>
</protein>
<dbReference type="RefSeq" id="XP_002769814.1">
    <property type="nucleotide sequence ID" value="XM_002769768.1"/>
</dbReference>
<dbReference type="AlphaFoldDB" id="C5LL62"/>
<sequence>MQLGRASIVGAGIELEALAPGQGMNQYSCSHVMAPPQYTAMGTLVMQCACQEKVLEIECREEESALQIATWGKAVISELAVSKDILKSCSSVRIDNIKNSFTLRKASYQPTSIAQTHPDVVASVVQRTEHKRWLTVGFTNNRAGSYEYAISEFQYTCDPVEAPPEPHRGINTAKNAYMVRASCLKDDGSRKKTDVDIICEDEEHARELAAWWGKLDKPRAPPSYSSIYKHVKSVYVNQKAVEFAGELKFISSTATQKNTRVVKIGNNYHSCGKLNDGYFVYKQFYYFILLECYDVTRKPRTGEKYQKSSVIVVMDDELSGTTVASAFAGLEKGKLLIDKRYYFGRSGATAMIADSPSEVKGAFIQIYPKELILDFGAFEYSCREVVEAPRFMIDKKYEVTVYCGKKTGGKKQQPDVKHERIRISFDTVDFDPNLLETVDFIAIPKDIYMGKEELLPLKRATVVFNLKGEVVARQIEFLRPDHFAGDAPSEVNYHLVRYVCGEMTFAEKQYPVLKDGAHDDDNNKESKAVMLKAVCGESFNGIDPPFVNTPVALLFHHHPEFAEIFAKWWNGNFVEVEAPEKPPVNTAGWAGTYQQMQTITKTRKTHIAKFSGSDEGELRQRAREWKARTKDEIAQRALARGDPYADSARKAAEISARFTPIQPHLNGNVVVK</sequence>
<dbReference type="InParanoid" id="C5LL62"/>
<dbReference type="EMBL" id="GG683070">
    <property type="protein sequence ID" value="EER02532.1"/>
    <property type="molecule type" value="Genomic_DNA"/>
</dbReference>
<organism evidence="2">
    <name type="scientific">Perkinsus marinus (strain ATCC 50983 / TXsc)</name>
    <dbReference type="NCBI Taxonomy" id="423536"/>
    <lineage>
        <taxon>Eukaryota</taxon>
        <taxon>Sar</taxon>
        <taxon>Alveolata</taxon>
        <taxon>Perkinsozoa</taxon>
        <taxon>Perkinsea</taxon>
        <taxon>Perkinsida</taxon>
        <taxon>Perkinsidae</taxon>
        <taxon>Perkinsus</taxon>
    </lineage>
</organism>
<accession>C5LL62</accession>
<proteinExistence type="predicted"/>
<dbReference type="OMA" id="EIECREE"/>
<evidence type="ECO:0000313" key="1">
    <source>
        <dbReference type="EMBL" id="EER02532.1"/>
    </source>
</evidence>
<dbReference type="GeneID" id="9047682"/>
<keyword evidence="2" id="KW-1185">Reference proteome</keyword>
<gene>
    <name evidence="1" type="ORF">Pmar_PMAR008563</name>
</gene>
<reference evidence="1 2" key="1">
    <citation type="submission" date="2008-07" db="EMBL/GenBank/DDBJ databases">
        <authorList>
            <person name="El-Sayed N."/>
            <person name="Caler E."/>
            <person name="Inman J."/>
            <person name="Amedeo P."/>
            <person name="Hass B."/>
            <person name="Wortman J."/>
        </authorList>
    </citation>
    <scope>NUCLEOTIDE SEQUENCE [LARGE SCALE GENOMIC DNA]</scope>
    <source>
        <strain evidence="2">ATCC 50983 / TXsc</strain>
    </source>
</reference>
<evidence type="ECO:0000313" key="2">
    <source>
        <dbReference type="Proteomes" id="UP000007800"/>
    </source>
</evidence>